<evidence type="ECO:0000313" key="5">
    <source>
        <dbReference type="Proteomes" id="UP000244929"/>
    </source>
</evidence>
<feature type="coiled-coil region" evidence="1">
    <location>
        <begin position="460"/>
        <end position="494"/>
    </location>
</feature>
<sequence>MKRFFALLLILAMGVCNAQKSDTEKKLSDIEKLLFIKPDSARVLISQVLNIKKQHDTVYAMANIYSGYYYLVKNNPDSSILYYEKALDFSVGLPLYRARVLRLMAAPYRKKTDYSKSLQLLNLSENEYLAINDPKGLATVYGEIAANYNAMLRPQDAIPFLTKALSLFEKAKNKKDQMPIKQSLANTYMNIGNYPFAIDLYEETLQGFKKAGMLKNYYLTLINYSECLINVGKVDMAKMSLLEAIAGLGQFSDKELIGSAYSTLGRLETQKRNFVQCEKYYEKAFYLLSSVNSGRAVPVADLYLRLLVYLKKMDRAQEVIALVDNSTFKNKANLQDLARYEKAKIEVYKKMGDHNMALASAKTTIELLDTLNSTQDKKAVITMQAGIQHEFQGKKNDTLKKINSKLKESVDSTENKKLLWIWLPLTLLAALMSCYLYKTVQHRKKLAENQSDIAELVAGQKAAQMLNKKMSAEIKEQEEQLKNIEEKTGSIEKYLNDFANLSPDINADTTELKSLIGDTDYGDRFRETFTSSNTGFIESLGKAYPQLSESDLYFCALLNLNLPYKDLSIILKVVPEAVRKRKYRIRKKMGITDEKDMEYVLTQHNKKLKH</sequence>
<feature type="signal peptide" evidence="3">
    <location>
        <begin position="1"/>
        <end position="18"/>
    </location>
</feature>
<protein>
    <recommendedName>
        <fullName evidence="6">Tetratricopeptide repeat protein</fullName>
    </recommendedName>
</protein>
<evidence type="ECO:0000313" key="4">
    <source>
        <dbReference type="EMBL" id="AWH86363.1"/>
    </source>
</evidence>
<keyword evidence="3" id="KW-0732">Signal</keyword>
<gene>
    <name evidence="4" type="ORF">HYN59_15150</name>
</gene>
<name>A0A2S1R0Y5_9FLAO</name>
<evidence type="ECO:0008006" key="6">
    <source>
        <dbReference type="Google" id="ProtNLM"/>
    </source>
</evidence>
<dbReference type="OrthoDB" id="1523128at2"/>
<keyword evidence="1" id="KW-0175">Coiled coil</keyword>
<dbReference type="KEGG" id="falb:HYN59_15150"/>
<dbReference type="Gene3D" id="1.25.40.10">
    <property type="entry name" value="Tetratricopeptide repeat domain"/>
    <property type="match status" value="2"/>
</dbReference>
<feature type="transmembrane region" description="Helical" evidence="2">
    <location>
        <begin position="419"/>
        <end position="437"/>
    </location>
</feature>
<dbReference type="EMBL" id="CP029186">
    <property type="protein sequence ID" value="AWH86363.1"/>
    <property type="molecule type" value="Genomic_DNA"/>
</dbReference>
<dbReference type="InterPro" id="IPR019734">
    <property type="entry name" value="TPR_rpt"/>
</dbReference>
<dbReference type="SMART" id="SM00028">
    <property type="entry name" value="TPR"/>
    <property type="match status" value="5"/>
</dbReference>
<feature type="chain" id="PRO_5015770971" description="Tetratricopeptide repeat protein" evidence="3">
    <location>
        <begin position="19"/>
        <end position="610"/>
    </location>
</feature>
<evidence type="ECO:0000256" key="2">
    <source>
        <dbReference type="SAM" id="Phobius"/>
    </source>
</evidence>
<evidence type="ECO:0000256" key="1">
    <source>
        <dbReference type="SAM" id="Coils"/>
    </source>
</evidence>
<dbReference type="AlphaFoldDB" id="A0A2S1R0Y5"/>
<organism evidence="4 5">
    <name type="scientific">Flavobacterium album</name>
    <dbReference type="NCBI Taxonomy" id="2175091"/>
    <lineage>
        <taxon>Bacteria</taxon>
        <taxon>Pseudomonadati</taxon>
        <taxon>Bacteroidota</taxon>
        <taxon>Flavobacteriia</taxon>
        <taxon>Flavobacteriales</taxon>
        <taxon>Flavobacteriaceae</taxon>
        <taxon>Flavobacterium</taxon>
    </lineage>
</organism>
<accession>A0A2S1R0Y5</accession>
<keyword evidence="5" id="KW-1185">Reference proteome</keyword>
<evidence type="ECO:0000256" key="3">
    <source>
        <dbReference type="SAM" id="SignalP"/>
    </source>
</evidence>
<dbReference type="SUPFAM" id="SSF48452">
    <property type="entry name" value="TPR-like"/>
    <property type="match status" value="2"/>
</dbReference>
<keyword evidence="2" id="KW-0812">Transmembrane</keyword>
<reference evidence="4 5" key="1">
    <citation type="submission" date="2018-04" db="EMBL/GenBank/DDBJ databases">
        <title>Genome sequencing of Flavobacterium sp. HYN0059.</title>
        <authorList>
            <person name="Yi H."/>
            <person name="Baek C."/>
        </authorList>
    </citation>
    <scope>NUCLEOTIDE SEQUENCE [LARGE SCALE GENOMIC DNA]</scope>
    <source>
        <strain evidence="4 5">HYN0059</strain>
    </source>
</reference>
<dbReference type="PANTHER" id="PTHR10098">
    <property type="entry name" value="RAPSYN-RELATED"/>
    <property type="match status" value="1"/>
</dbReference>
<dbReference type="InterPro" id="IPR011990">
    <property type="entry name" value="TPR-like_helical_dom_sf"/>
</dbReference>
<keyword evidence="2" id="KW-0472">Membrane</keyword>
<keyword evidence="2" id="KW-1133">Transmembrane helix</keyword>
<proteinExistence type="predicted"/>
<dbReference type="Proteomes" id="UP000244929">
    <property type="component" value="Chromosome"/>
</dbReference>